<name>A0ABS4DSB4_9HYPH</name>
<feature type="region of interest" description="Disordered" evidence="1">
    <location>
        <begin position="45"/>
        <end position="79"/>
    </location>
</feature>
<evidence type="ECO:0000256" key="1">
    <source>
        <dbReference type="SAM" id="MobiDB-lite"/>
    </source>
</evidence>
<proteinExistence type="predicted"/>
<organism evidence="2 3">
    <name type="scientific">Rhizobium halophytocola</name>
    <dbReference type="NCBI Taxonomy" id="735519"/>
    <lineage>
        <taxon>Bacteria</taxon>
        <taxon>Pseudomonadati</taxon>
        <taxon>Pseudomonadota</taxon>
        <taxon>Alphaproteobacteria</taxon>
        <taxon>Hyphomicrobiales</taxon>
        <taxon>Rhizobiaceae</taxon>
        <taxon>Rhizobium/Agrobacterium group</taxon>
        <taxon>Rhizobium</taxon>
    </lineage>
</organism>
<sequence>MTHDLHGFLSAFFGHAPASDGESRRVSGRRVVLEELSLHQRRDIGLAEGRPLRGRGREAEASDAATPFAGGRSPLRSGL</sequence>
<dbReference type="EMBL" id="JAGGJU010000001">
    <property type="protein sequence ID" value="MBP1848588.1"/>
    <property type="molecule type" value="Genomic_DNA"/>
</dbReference>
<comment type="caution">
    <text evidence="2">The sequence shown here is derived from an EMBL/GenBank/DDBJ whole genome shotgun (WGS) entry which is preliminary data.</text>
</comment>
<evidence type="ECO:0008006" key="4">
    <source>
        <dbReference type="Google" id="ProtNLM"/>
    </source>
</evidence>
<accession>A0ABS4DSB4</accession>
<gene>
    <name evidence="2" type="ORF">J2Z17_000005</name>
</gene>
<evidence type="ECO:0000313" key="3">
    <source>
        <dbReference type="Proteomes" id="UP000759443"/>
    </source>
</evidence>
<reference evidence="2 3" key="1">
    <citation type="submission" date="2021-03" db="EMBL/GenBank/DDBJ databases">
        <title>Genomic Encyclopedia of Type Strains, Phase IV (KMG-IV): sequencing the most valuable type-strain genomes for metagenomic binning, comparative biology and taxonomic classification.</title>
        <authorList>
            <person name="Goeker M."/>
        </authorList>
    </citation>
    <scope>NUCLEOTIDE SEQUENCE [LARGE SCALE GENOMIC DNA]</scope>
    <source>
        <strain evidence="2 3">DSM 21600</strain>
    </source>
</reference>
<dbReference type="RefSeq" id="WP_209941078.1">
    <property type="nucleotide sequence ID" value="NZ_JAGGJU010000001.1"/>
</dbReference>
<dbReference type="Proteomes" id="UP000759443">
    <property type="component" value="Unassembled WGS sequence"/>
</dbReference>
<protein>
    <recommendedName>
        <fullName evidence="4">DUF1127 domain-containing protein</fullName>
    </recommendedName>
</protein>
<evidence type="ECO:0000313" key="2">
    <source>
        <dbReference type="EMBL" id="MBP1848588.1"/>
    </source>
</evidence>
<keyword evidence="3" id="KW-1185">Reference proteome</keyword>